<gene>
    <name evidence="1" type="ORF">J0M35_04415</name>
</gene>
<comment type="caution">
    <text evidence="1">The sequence shown here is derived from an EMBL/GenBank/DDBJ whole genome shotgun (WGS) entry which is preliminary data.</text>
</comment>
<dbReference type="Proteomes" id="UP000664277">
    <property type="component" value="Unassembled WGS sequence"/>
</dbReference>
<name>A0A8J7P7J7_9BACT</name>
<reference evidence="1" key="1">
    <citation type="submission" date="2021-02" db="EMBL/GenBank/DDBJ databases">
        <title>Genome-Resolved Metagenomics of a Microbial Community Performing Photosynthetic Biological Nutrient Removal.</title>
        <authorList>
            <person name="Mcdaniel E.A."/>
        </authorList>
    </citation>
    <scope>NUCLEOTIDE SEQUENCE</scope>
    <source>
        <strain evidence="1">UWPOB_OBS1</strain>
    </source>
</reference>
<sequence length="186" mass="20870">MAGIFERIRMYVCSLETDQFFSTKDLIGIGKRSTIDNGIARLVNMGLVVRVARGLFVKQGFDLSTLTIDSIVAAKSKAFGREIIPDPDNPGEFLTNGSSSSFDTILGRVTVRGVCPRKMMLARNSLASQLLRIWDGLKLNKSCRRVLDCINSLRNSYRRETLGRYLRYLPSWITDQLLIRVEASSS</sequence>
<evidence type="ECO:0000313" key="2">
    <source>
        <dbReference type="Proteomes" id="UP000664277"/>
    </source>
</evidence>
<dbReference type="AlphaFoldDB" id="A0A8J7P7J7"/>
<protein>
    <submittedName>
        <fullName evidence="1">Uncharacterized protein</fullName>
    </submittedName>
</protein>
<proteinExistence type="predicted"/>
<evidence type="ECO:0000313" key="1">
    <source>
        <dbReference type="EMBL" id="MBN8659581.1"/>
    </source>
</evidence>
<dbReference type="EMBL" id="JAFLCK010000004">
    <property type="protein sequence ID" value="MBN8659581.1"/>
    <property type="molecule type" value="Genomic_DNA"/>
</dbReference>
<accession>A0A8J7P7J7</accession>
<organism evidence="1 2">
    <name type="scientific">Candidatus Obscuribacter phosphatis</name>
    <dbReference type="NCBI Taxonomy" id="1906157"/>
    <lineage>
        <taxon>Bacteria</taxon>
        <taxon>Bacillati</taxon>
        <taxon>Candidatus Melainabacteria</taxon>
        <taxon>Candidatus Obscuribacterales</taxon>
        <taxon>Candidatus Obscuribacteraceae</taxon>
        <taxon>Candidatus Obscuribacter</taxon>
    </lineage>
</organism>